<proteinExistence type="predicted"/>
<dbReference type="AlphaFoldDB" id="A0A8C1IZS2"/>
<accession>A0A8C1IZS2</accession>
<dbReference type="Proteomes" id="UP000694427">
    <property type="component" value="Unplaced"/>
</dbReference>
<organism evidence="1 2">
    <name type="scientific">Cyprinus carpio</name>
    <name type="common">Common carp</name>
    <dbReference type="NCBI Taxonomy" id="7962"/>
    <lineage>
        <taxon>Eukaryota</taxon>
        <taxon>Metazoa</taxon>
        <taxon>Chordata</taxon>
        <taxon>Craniata</taxon>
        <taxon>Vertebrata</taxon>
        <taxon>Euteleostomi</taxon>
        <taxon>Actinopterygii</taxon>
        <taxon>Neopterygii</taxon>
        <taxon>Teleostei</taxon>
        <taxon>Ostariophysi</taxon>
        <taxon>Cypriniformes</taxon>
        <taxon>Cyprinidae</taxon>
        <taxon>Cyprininae</taxon>
        <taxon>Cyprinus</taxon>
    </lineage>
</organism>
<protein>
    <submittedName>
        <fullName evidence="1">Uncharacterized protein</fullName>
    </submittedName>
</protein>
<dbReference type="Ensembl" id="ENSCCRT00010026969.1">
    <property type="protein sequence ID" value="ENSCCRP00010024595.1"/>
    <property type="gene ID" value="ENSCCRG00010010598.1"/>
</dbReference>
<reference evidence="1" key="1">
    <citation type="submission" date="2025-08" db="UniProtKB">
        <authorList>
            <consortium name="Ensembl"/>
        </authorList>
    </citation>
    <scope>IDENTIFICATION</scope>
</reference>
<sequence length="54" mass="6445">MLSARENRCHRFQANIFNKSQCQTYFKTGFAQTQRSRSVSGEDIIFFFFLLLFN</sequence>
<name>A0A8C1IZS2_CYPCA</name>
<evidence type="ECO:0000313" key="2">
    <source>
        <dbReference type="Proteomes" id="UP000694427"/>
    </source>
</evidence>
<evidence type="ECO:0000313" key="1">
    <source>
        <dbReference type="Ensembl" id="ENSCCRP00010024595.1"/>
    </source>
</evidence>
<reference evidence="1" key="2">
    <citation type="submission" date="2025-09" db="UniProtKB">
        <authorList>
            <consortium name="Ensembl"/>
        </authorList>
    </citation>
    <scope>IDENTIFICATION</scope>
</reference>
<keyword evidence="2" id="KW-1185">Reference proteome</keyword>